<dbReference type="Gene3D" id="3.40.47.10">
    <property type="match status" value="1"/>
</dbReference>
<dbReference type="PANTHER" id="PTHR43853:SF8">
    <property type="entry name" value="3-KETOACYL-COA THIOLASE, PEROXISOMAL"/>
    <property type="match status" value="1"/>
</dbReference>
<dbReference type="PANTHER" id="PTHR43853">
    <property type="entry name" value="3-KETOACYL-COA THIOLASE, PEROXISOMAL"/>
    <property type="match status" value="1"/>
</dbReference>
<evidence type="ECO:0000313" key="5">
    <source>
        <dbReference type="EMBL" id="ESO96215.1"/>
    </source>
</evidence>
<keyword evidence="6" id="KW-1185">Reference proteome</keyword>
<dbReference type="EMBL" id="KB201533">
    <property type="protein sequence ID" value="ESO96215.1"/>
    <property type="molecule type" value="Genomic_DNA"/>
</dbReference>
<protein>
    <recommendedName>
        <fullName evidence="1">acetyl-CoA C-acetyltransferase</fullName>
        <ecNumber evidence="1">2.3.1.9</ecNumber>
    </recommendedName>
</protein>
<gene>
    <name evidence="5" type="ORF">LOTGIDRAFT_176627</name>
</gene>
<dbReference type="OrthoDB" id="5404651at2759"/>
<keyword evidence="3" id="KW-0443">Lipid metabolism</keyword>
<dbReference type="AlphaFoldDB" id="V4AN61"/>
<name>V4AN61_LOTGI</name>
<evidence type="ECO:0000259" key="4">
    <source>
        <dbReference type="Pfam" id="PF00108"/>
    </source>
</evidence>
<evidence type="ECO:0000256" key="1">
    <source>
        <dbReference type="ARBA" id="ARBA00012705"/>
    </source>
</evidence>
<dbReference type="SUPFAM" id="SSF53901">
    <property type="entry name" value="Thiolase-like"/>
    <property type="match status" value="1"/>
</dbReference>
<dbReference type="RefSeq" id="XP_009053097.1">
    <property type="nucleotide sequence ID" value="XM_009054849.1"/>
</dbReference>
<proteinExistence type="predicted"/>
<dbReference type="GeneID" id="20243883"/>
<evidence type="ECO:0000256" key="3">
    <source>
        <dbReference type="ARBA" id="ARBA00023098"/>
    </source>
</evidence>
<dbReference type="HOGENOM" id="CLU_1456010_0_0_1"/>
<evidence type="ECO:0000313" key="6">
    <source>
        <dbReference type="Proteomes" id="UP000030746"/>
    </source>
</evidence>
<dbReference type="GO" id="GO:0003985">
    <property type="term" value="F:acetyl-CoA C-acetyltransferase activity"/>
    <property type="evidence" value="ECO:0007669"/>
    <property type="project" value="UniProtKB-EC"/>
</dbReference>
<evidence type="ECO:0000256" key="2">
    <source>
        <dbReference type="ARBA" id="ARBA00022832"/>
    </source>
</evidence>
<feature type="domain" description="Thiolase N-terminal" evidence="4">
    <location>
        <begin position="79"/>
        <end position="156"/>
    </location>
</feature>
<dbReference type="Proteomes" id="UP000030746">
    <property type="component" value="Unassembled WGS sequence"/>
</dbReference>
<dbReference type="STRING" id="225164.V4AN61"/>
<accession>V4AN61</accession>
<dbReference type="Pfam" id="PF00108">
    <property type="entry name" value="Thiolase_N"/>
    <property type="match status" value="1"/>
</dbReference>
<organism evidence="5 6">
    <name type="scientific">Lottia gigantea</name>
    <name type="common">Giant owl limpet</name>
    <dbReference type="NCBI Taxonomy" id="225164"/>
    <lineage>
        <taxon>Eukaryota</taxon>
        <taxon>Metazoa</taxon>
        <taxon>Spiralia</taxon>
        <taxon>Lophotrochozoa</taxon>
        <taxon>Mollusca</taxon>
        <taxon>Gastropoda</taxon>
        <taxon>Patellogastropoda</taxon>
        <taxon>Lottioidea</taxon>
        <taxon>Lottiidae</taxon>
        <taxon>Lottia</taxon>
    </lineage>
</organism>
<dbReference type="GO" id="GO:0006635">
    <property type="term" value="P:fatty acid beta-oxidation"/>
    <property type="evidence" value="ECO:0007669"/>
    <property type="project" value="TreeGrafter"/>
</dbReference>
<dbReference type="InterPro" id="IPR050215">
    <property type="entry name" value="Thiolase-like_sf_Thiolase"/>
</dbReference>
<dbReference type="CTD" id="20243883"/>
<dbReference type="InterPro" id="IPR020616">
    <property type="entry name" value="Thiolase_N"/>
</dbReference>
<dbReference type="GO" id="GO:0005777">
    <property type="term" value="C:peroxisome"/>
    <property type="evidence" value="ECO:0007669"/>
    <property type="project" value="TreeGrafter"/>
</dbReference>
<dbReference type="GO" id="GO:0010124">
    <property type="term" value="P:phenylacetate catabolic process"/>
    <property type="evidence" value="ECO:0007669"/>
    <property type="project" value="TreeGrafter"/>
</dbReference>
<reference evidence="5 6" key="1">
    <citation type="journal article" date="2013" name="Nature">
        <title>Insights into bilaterian evolution from three spiralian genomes.</title>
        <authorList>
            <person name="Simakov O."/>
            <person name="Marletaz F."/>
            <person name="Cho S.J."/>
            <person name="Edsinger-Gonzales E."/>
            <person name="Havlak P."/>
            <person name="Hellsten U."/>
            <person name="Kuo D.H."/>
            <person name="Larsson T."/>
            <person name="Lv J."/>
            <person name="Arendt D."/>
            <person name="Savage R."/>
            <person name="Osoegawa K."/>
            <person name="de Jong P."/>
            <person name="Grimwood J."/>
            <person name="Chapman J.A."/>
            <person name="Shapiro H."/>
            <person name="Aerts A."/>
            <person name="Otillar R.P."/>
            <person name="Terry A.Y."/>
            <person name="Boore J.L."/>
            <person name="Grigoriev I.V."/>
            <person name="Lindberg D.R."/>
            <person name="Seaver E.C."/>
            <person name="Weisblat D.A."/>
            <person name="Putnam N.H."/>
            <person name="Rokhsar D.S."/>
        </authorList>
    </citation>
    <scope>NUCLEOTIDE SEQUENCE [LARGE SCALE GENOMIC DNA]</scope>
</reference>
<dbReference type="EC" id="2.3.1.9" evidence="1"/>
<keyword evidence="2" id="KW-0276">Fatty acid metabolism</keyword>
<dbReference type="KEGG" id="lgi:LOTGIDRAFT_176627"/>
<sequence>MRKIIQNSIYFKEKKFSESHEHDIGQGSQWTKYKLELFQIHIKLMIKIQTSLETSCCAILEIKKFETLIKRNNDVTKPSKDTYPDDLLATVFQAVINDVKLAPADIGDICIGNVGDERAAATARFAQFYSNIPETVPIFTTNRQCSSGLQAVLNVAGLSELSGFLKAVTALGRPFSTNYPGIIDSC</sequence>
<dbReference type="InterPro" id="IPR016039">
    <property type="entry name" value="Thiolase-like"/>
</dbReference>